<dbReference type="GeneID" id="80917638"/>
<dbReference type="Proteomes" id="UP001161438">
    <property type="component" value="Chromosome 5"/>
</dbReference>
<dbReference type="Gene3D" id="3.40.50.10330">
    <property type="entry name" value="Probable inorganic polyphosphate/atp-NAD kinase, domain 1"/>
    <property type="match status" value="1"/>
</dbReference>
<dbReference type="InterPro" id="IPR016064">
    <property type="entry name" value="NAD/diacylglycerol_kinase_sf"/>
</dbReference>
<reference evidence="7" key="1">
    <citation type="submission" date="2022-10" db="EMBL/GenBank/DDBJ databases">
        <authorList>
            <person name="Byrne P K."/>
        </authorList>
    </citation>
    <scope>NUCLEOTIDE SEQUENCE</scope>
    <source>
        <strain evidence="7">IFO1815</strain>
    </source>
</reference>
<dbReference type="PANTHER" id="PTHR20275">
    <property type="entry name" value="NAD KINASE"/>
    <property type="match status" value="1"/>
</dbReference>
<protein>
    <recommendedName>
        <fullName evidence="9">Yef1p</fullName>
    </recommendedName>
</protein>
<dbReference type="Pfam" id="PF01513">
    <property type="entry name" value="NAD_kinase"/>
    <property type="match status" value="1"/>
</dbReference>
<evidence type="ECO:0000313" key="8">
    <source>
        <dbReference type="Proteomes" id="UP001161438"/>
    </source>
</evidence>
<dbReference type="EMBL" id="OX365761">
    <property type="protein sequence ID" value="CAI4038427.1"/>
    <property type="molecule type" value="Genomic_DNA"/>
</dbReference>
<gene>
    <name evidence="7" type="primary">SMKI05G0360</name>
    <name evidence="7" type="ORF">SMKI_05G0360</name>
</gene>
<accession>A0AA35IYB0</accession>
<sequence>MKTDKPLINASTDTCNTIDNEVETGDKSSPIKVLSDGKLLGNLDESGSMKCDYHNVKTWVRRLSSETIVGDDANNLYPFYVDTAYSVRRLRKDIINAKVRLHVENLIIICNINDVSTVFLMREAVEWILRNFPSITVYVQDIFEKSTQFAANDLCKDSHCNQNRIRFWSRDFVQNHDSFFDLMITLGGDGTVLFASSMFSKDVPPIVPFSLGSLGFLTNFEFQKFQITLRNILTDKVRINLRMRLQCKLYRRNKPEIDTITGRKVCFIDFVSEHHVLNEVTIDRGPAPCLSLLELYGHGSLMTKVQGDGLIVATPTGSTAYSLSAGGSLISPSVNAIAVTPICPHTLSFRPIILPDSMELKVRVDMNSRGTSWVNFDGKDRVELKQGDYVVITASPYAVPTVESSPSEFFESISKNLNWNDREEQMPFAHILSPKNQKKYNIDSSKYENDNISPFSESPFSESPFTSSDAEDEEKNSVAGTEMVVERTRQAYFAV</sequence>
<feature type="region of interest" description="Disordered" evidence="6">
    <location>
        <begin position="446"/>
        <end position="482"/>
    </location>
</feature>
<evidence type="ECO:0000313" key="7">
    <source>
        <dbReference type="EMBL" id="CAI4038427.1"/>
    </source>
</evidence>
<evidence type="ECO:0000256" key="6">
    <source>
        <dbReference type="SAM" id="MobiDB-lite"/>
    </source>
</evidence>
<evidence type="ECO:0000256" key="3">
    <source>
        <dbReference type="ARBA" id="ARBA00022777"/>
    </source>
</evidence>
<dbReference type="GO" id="GO:0006741">
    <property type="term" value="P:NADP+ biosynthetic process"/>
    <property type="evidence" value="ECO:0007669"/>
    <property type="project" value="InterPro"/>
</dbReference>
<keyword evidence="4" id="KW-0521">NADP</keyword>
<keyword evidence="2" id="KW-0808">Transferase</keyword>
<dbReference type="SUPFAM" id="SSF111331">
    <property type="entry name" value="NAD kinase/diacylglycerol kinase-like"/>
    <property type="match status" value="1"/>
</dbReference>
<dbReference type="HAMAP" id="MF_00361">
    <property type="entry name" value="NAD_kinase"/>
    <property type="match status" value="1"/>
</dbReference>
<evidence type="ECO:0000256" key="5">
    <source>
        <dbReference type="ARBA" id="ARBA00023027"/>
    </source>
</evidence>
<feature type="compositionally biased region" description="Low complexity" evidence="6">
    <location>
        <begin position="453"/>
        <end position="468"/>
    </location>
</feature>
<dbReference type="PANTHER" id="PTHR20275:SF0">
    <property type="entry name" value="NAD KINASE"/>
    <property type="match status" value="1"/>
</dbReference>
<keyword evidence="3" id="KW-0418">Kinase</keyword>
<dbReference type="GO" id="GO:0003951">
    <property type="term" value="F:NAD+ kinase activity"/>
    <property type="evidence" value="ECO:0007669"/>
    <property type="project" value="InterPro"/>
</dbReference>
<proteinExistence type="inferred from homology"/>
<dbReference type="FunFam" id="2.60.200.30:FF:000005">
    <property type="entry name" value="NAD+ kinase Utr1"/>
    <property type="match status" value="1"/>
</dbReference>
<name>A0AA35IYB0_SACMI</name>
<dbReference type="InterPro" id="IPR017437">
    <property type="entry name" value="ATP-NAD_kinase_PpnK-typ_C"/>
</dbReference>
<evidence type="ECO:0000256" key="1">
    <source>
        <dbReference type="ARBA" id="ARBA00010995"/>
    </source>
</evidence>
<evidence type="ECO:0000256" key="4">
    <source>
        <dbReference type="ARBA" id="ARBA00022857"/>
    </source>
</evidence>
<dbReference type="GO" id="GO:0019674">
    <property type="term" value="P:NAD+ metabolic process"/>
    <property type="evidence" value="ECO:0007669"/>
    <property type="project" value="InterPro"/>
</dbReference>
<dbReference type="InterPro" id="IPR017438">
    <property type="entry name" value="ATP-NAD_kinase_N"/>
</dbReference>
<keyword evidence="8" id="KW-1185">Reference proteome</keyword>
<dbReference type="Pfam" id="PF20143">
    <property type="entry name" value="NAD_kinase_C"/>
    <property type="match status" value="1"/>
</dbReference>
<comment type="similarity">
    <text evidence="1">Belongs to the NAD kinase family.</text>
</comment>
<dbReference type="RefSeq" id="XP_056081542.1">
    <property type="nucleotide sequence ID" value="XM_056221785.1"/>
</dbReference>
<evidence type="ECO:0008006" key="9">
    <source>
        <dbReference type="Google" id="ProtNLM"/>
    </source>
</evidence>
<dbReference type="InterPro" id="IPR002504">
    <property type="entry name" value="NADK"/>
</dbReference>
<organism evidence="7 8">
    <name type="scientific">Saccharomyces mikatae IFO 1815</name>
    <dbReference type="NCBI Taxonomy" id="226126"/>
    <lineage>
        <taxon>Eukaryota</taxon>
        <taxon>Fungi</taxon>
        <taxon>Dikarya</taxon>
        <taxon>Ascomycota</taxon>
        <taxon>Saccharomycotina</taxon>
        <taxon>Saccharomycetes</taxon>
        <taxon>Saccharomycetales</taxon>
        <taxon>Saccharomycetaceae</taxon>
        <taxon>Saccharomyces</taxon>
    </lineage>
</organism>
<evidence type="ECO:0000256" key="2">
    <source>
        <dbReference type="ARBA" id="ARBA00022679"/>
    </source>
</evidence>
<dbReference type="AlphaFoldDB" id="A0AA35IYB0"/>
<keyword evidence="5" id="KW-0520">NAD</keyword>
<dbReference type="Gene3D" id="2.60.200.30">
    <property type="entry name" value="Probable inorganic polyphosphate/atp-NAD kinase, domain 2"/>
    <property type="match status" value="1"/>
</dbReference>